<dbReference type="Proteomes" id="UP000886886">
    <property type="component" value="Unassembled WGS sequence"/>
</dbReference>
<keyword evidence="1" id="KW-0805">Transcription regulation</keyword>
<dbReference type="InterPro" id="IPR011051">
    <property type="entry name" value="RmlC_Cupin_sf"/>
</dbReference>
<feature type="domain" description="HTH araC/xylS-type" evidence="5">
    <location>
        <begin position="248"/>
        <end position="345"/>
    </location>
</feature>
<comment type="caution">
    <text evidence="6">The sequence shown here is derived from an EMBL/GenBank/DDBJ whole genome shotgun (WGS) entry which is preliminary data.</text>
</comment>
<dbReference type="PRINTS" id="PR00032">
    <property type="entry name" value="HTHARAC"/>
</dbReference>
<evidence type="ECO:0000256" key="2">
    <source>
        <dbReference type="ARBA" id="ARBA00023125"/>
    </source>
</evidence>
<evidence type="ECO:0000259" key="5">
    <source>
        <dbReference type="PROSITE" id="PS01124"/>
    </source>
</evidence>
<gene>
    <name evidence="6" type="ORF">IAB26_06665</name>
</gene>
<dbReference type="Pfam" id="PF02311">
    <property type="entry name" value="AraC_binding"/>
    <property type="match status" value="1"/>
</dbReference>
<dbReference type="SUPFAM" id="SSF51182">
    <property type="entry name" value="RmlC-like cupins"/>
    <property type="match status" value="1"/>
</dbReference>
<accession>A0A9D0ZUI8</accession>
<dbReference type="PROSITE" id="PS00041">
    <property type="entry name" value="HTH_ARAC_FAMILY_1"/>
    <property type="match status" value="1"/>
</dbReference>
<organism evidence="6 7">
    <name type="scientific">Candidatus Limivivens merdigallinarum</name>
    <dbReference type="NCBI Taxonomy" id="2840859"/>
    <lineage>
        <taxon>Bacteria</taxon>
        <taxon>Bacillati</taxon>
        <taxon>Bacillota</taxon>
        <taxon>Clostridia</taxon>
        <taxon>Lachnospirales</taxon>
        <taxon>Lachnospiraceae</taxon>
        <taxon>Lachnospiraceae incertae sedis</taxon>
        <taxon>Candidatus Limivivens</taxon>
    </lineage>
</organism>
<dbReference type="InterPro" id="IPR018062">
    <property type="entry name" value="HTH_AraC-typ_CS"/>
</dbReference>
<reference evidence="6" key="2">
    <citation type="journal article" date="2021" name="PeerJ">
        <title>Extensive microbial diversity within the chicken gut microbiome revealed by metagenomics and culture.</title>
        <authorList>
            <person name="Gilroy R."/>
            <person name="Ravi A."/>
            <person name="Getino M."/>
            <person name="Pursley I."/>
            <person name="Horton D.L."/>
            <person name="Alikhan N.F."/>
            <person name="Baker D."/>
            <person name="Gharbi K."/>
            <person name="Hall N."/>
            <person name="Watson M."/>
            <person name="Adriaenssens E.M."/>
            <person name="Foster-Nyarko E."/>
            <person name="Jarju S."/>
            <person name="Secka A."/>
            <person name="Antonio M."/>
            <person name="Oren A."/>
            <person name="Chaudhuri R.R."/>
            <person name="La Ragione R."/>
            <person name="Hildebrand F."/>
            <person name="Pallen M.J."/>
        </authorList>
    </citation>
    <scope>NUCLEOTIDE SEQUENCE</scope>
    <source>
        <strain evidence="6">ChiSjej3B21-11622</strain>
    </source>
</reference>
<evidence type="ECO:0000256" key="4">
    <source>
        <dbReference type="SAM" id="MobiDB-lite"/>
    </source>
</evidence>
<dbReference type="Gene3D" id="1.10.10.60">
    <property type="entry name" value="Homeodomain-like"/>
    <property type="match status" value="2"/>
</dbReference>
<reference evidence="6" key="1">
    <citation type="submission" date="2020-10" db="EMBL/GenBank/DDBJ databases">
        <authorList>
            <person name="Gilroy R."/>
        </authorList>
    </citation>
    <scope>NUCLEOTIDE SEQUENCE</scope>
    <source>
        <strain evidence="6">ChiSjej3B21-11622</strain>
    </source>
</reference>
<dbReference type="InterPro" id="IPR009057">
    <property type="entry name" value="Homeodomain-like_sf"/>
</dbReference>
<dbReference type="InterPro" id="IPR020449">
    <property type="entry name" value="Tscrpt_reg_AraC-type_HTH"/>
</dbReference>
<dbReference type="AlphaFoldDB" id="A0A9D0ZUI8"/>
<dbReference type="InterPro" id="IPR018060">
    <property type="entry name" value="HTH_AraC"/>
</dbReference>
<evidence type="ECO:0000313" key="6">
    <source>
        <dbReference type="EMBL" id="HIQ96227.1"/>
    </source>
</evidence>
<keyword evidence="2" id="KW-0238">DNA-binding</keyword>
<dbReference type="EMBL" id="DVFT01000097">
    <property type="protein sequence ID" value="HIQ96227.1"/>
    <property type="molecule type" value="Genomic_DNA"/>
</dbReference>
<sequence>MKHYLESSAFIQETTSKMLQFNPMELAFRSYEHMVHFPESYSPQERENIENTYHTFCKRLHPSIDFEDFASAGEKIALVKHARYLPVLPHLHTYVELFYVFQGSCTHDCNGQVYQLSRGDFCFWQYHIPHKIQVTSDMDSFLALNVLLSPETLEGLFQSILDENNVISQYFSSILHGHTSHPMIIFHTQSDPDVEELLCMLYEEGRLKRPYYQSLMYSYLMDLFVCLLRDHAHQVFTDTSYEKPDSFLPVLQYIQNHYDTVSLQEICEKYHYSPAYLSRIIKKYTGSTFSQIITEKKMEQAEHLLSHTQRSITDIAQELGYHDASHFSTVFRKHHQQSPSQYRSHTEKNLPGAD</sequence>
<dbReference type="GO" id="GO:0003700">
    <property type="term" value="F:DNA-binding transcription factor activity"/>
    <property type="evidence" value="ECO:0007669"/>
    <property type="project" value="InterPro"/>
</dbReference>
<dbReference type="PROSITE" id="PS01124">
    <property type="entry name" value="HTH_ARAC_FAMILY_2"/>
    <property type="match status" value="1"/>
</dbReference>
<name>A0A9D0ZUI8_9FIRM</name>
<proteinExistence type="predicted"/>
<keyword evidence="3" id="KW-0804">Transcription</keyword>
<dbReference type="InterPro" id="IPR014710">
    <property type="entry name" value="RmlC-like_jellyroll"/>
</dbReference>
<protein>
    <submittedName>
        <fullName evidence="6">Helix-turn-helix domain-containing protein</fullName>
    </submittedName>
</protein>
<dbReference type="GO" id="GO:0043565">
    <property type="term" value="F:sequence-specific DNA binding"/>
    <property type="evidence" value="ECO:0007669"/>
    <property type="project" value="InterPro"/>
</dbReference>
<evidence type="ECO:0000256" key="1">
    <source>
        <dbReference type="ARBA" id="ARBA00023015"/>
    </source>
</evidence>
<dbReference type="SUPFAM" id="SSF46689">
    <property type="entry name" value="Homeodomain-like"/>
    <property type="match status" value="2"/>
</dbReference>
<feature type="region of interest" description="Disordered" evidence="4">
    <location>
        <begin position="335"/>
        <end position="354"/>
    </location>
</feature>
<dbReference type="Pfam" id="PF12833">
    <property type="entry name" value="HTH_18"/>
    <property type="match status" value="1"/>
</dbReference>
<dbReference type="SMART" id="SM00342">
    <property type="entry name" value="HTH_ARAC"/>
    <property type="match status" value="1"/>
</dbReference>
<dbReference type="Gene3D" id="2.60.120.10">
    <property type="entry name" value="Jelly Rolls"/>
    <property type="match status" value="1"/>
</dbReference>
<dbReference type="PANTHER" id="PTHR43280">
    <property type="entry name" value="ARAC-FAMILY TRANSCRIPTIONAL REGULATOR"/>
    <property type="match status" value="1"/>
</dbReference>
<evidence type="ECO:0000313" key="7">
    <source>
        <dbReference type="Proteomes" id="UP000886886"/>
    </source>
</evidence>
<dbReference type="InterPro" id="IPR003313">
    <property type="entry name" value="AraC-bd"/>
</dbReference>
<evidence type="ECO:0000256" key="3">
    <source>
        <dbReference type="ARBA" id="ARBA00023163"/>
    </source>
</evidence>
<dbReference type="PANTHER" id="PTHR43280:SF28">
    <property type="entry name" value="HTH-TYPE TRANSCRIPTIONAL ACTIVATOR RHAS"/>
    <property type="match status" value="1"/>
</dbReference>